<organism evidence="1 2">
    <name type="scientific">Janibacter limosus</name>
    <dbReference type="NCBI Taxonomy" id="53458"/>
    <lineage>
        <taxon>Bacteria</taxon>
        <taxon>Bacillati</taxon>
        <taxon>Actinomycetota</taxon>
        <taxon>Actinomycetes</taxon>
        <taxon>Micrococcales</taxon>
        <taxon>Intrasporangiaceae</taxon>
        <taxon>Janibacter</taxon>
    </lineage>
</organism>
<evidence type="ECO:0000313" key="1">
    <source>
        <dbReference type="EMBL" id="UUZ45407.1"/>
    </source>
</evidence>
<name>A0AC61U5S9_9MICO</name>
<dbReference type="EMBL" id="CP087977">
    <property type="protein sequence ID" value="UUZ45407.1"/>
    <property type="molecule type" value="Genomic_DNA"/>
</dbReference>
<sequence>MTTLLRLDLVHTSPVVSTALRHALSAGPRSVQVTTSVHSWSDFRREWDFAGDVVVLDALLDDHVPLPLKVRALTRPGSQTVVLGPGRLTSAARRSGAEGAVARIEPTAGLAATAEAIRQIALGSPPPDTRIDLADPPLAHLTDRELQVLALYVTARGHTPAHPGQVLSLRTETIRSHRSEDERATGLRGS</sequence>
<accession>A0AC61U5S9</accession>
<protein>
    <submittedName>
        <fullName evidence="1">Uncharacterized protein</fullName>
    </submittedName>
</protein>
<proteinExistence type="predicted"/>
<evidence type="ECO:0000313" key="2">
    <source>
        <dbReference type="Proteomes" id="UP001059663"/>
    </source>
</evidence>
<reference evidence="1" key="1">
    <citation type="submission" date="2021-11" db="EMBL/GenBank/DDBJ databases">
        <title>Study of the species diversity of bacterial strains isolated from a unique natural object - Shulgan-Tash cave (Bashkiria).</title>
        <authorList>
            <person name="Sazanova A.L."/>
            <person name="Chirak E.R."/>
            <person name="Safronova V.I."/>
        </authorList>
    </citation>
    <scope>NUCLEOTIDE SEQUENCE</scope>
    <source>
        <strain evidence="1">P1</strain>
    </source>
</reference>
<gene>
    <name evidence="1" type="ORF">LP422_04385</name>
</gene>
<dbReference type="Proteomes" id="UP001059663">
    <property type="component" value="Chromosome"/>
</dbReference>